<keyword evidence="2" id="KW-0456">Lyase</keyword>
<reference evidence="2 3" key="1">
    <citation type="submission" date="2020-08" db="EMBL/GenBank/DDBJ databases">
        <title>Genomic Encyclopedia of Type Strains, Phase IV (KMG-IV): sequencing the most valuable type-strain genomes for metagenomic binning, comparative biology and taxonomic classification.</title>
        <authorList>
            <person name="Goeker M."/>
        </authorList>
    </citation>
    <scope>NUCLEOTIDE SEQUENCE [LARGE SCALE GENOMIC DNA]</scope>
    <source>
        <strain evidence="2 3">DSM 14552</strain>
    </source>
</reference>
<feature type="domain" description="Tetrapyrrole biosynthesis uroporphyrinogen III synthase" evidence="1">
    <location>
        <begin position="21"/>
        <end position="217"/>
    </location>
</feature>
<name>A0A7W5ZY98_9SPHN</name>
<dbReference type="CDD" id="cd06578">
    <property type="entry name" value="HemD"/>
    <property type="match status" value="1"/>
</dbReference>
<dbReference type="SUPFAM" id="SSF69618">
    <property type="entry name" value="HemD-like"/>
    <property type="match status" value="1"/>
</dbReference>
<evidence type="ECO:0000313" key="2">
    <source>
        <dbReference type="EMBL" id="MBB3861731.1"/>
    </source>
</evidence>
<gene>
    <name evidence="2" type="ORF">GGQ88_003019</name>
</gene>
<dbReference type="GO" id="GO:0033014">
    <property type="term" value="P:tetrapyrrole biosynthetic process"/>
    <property type="evidence" value="ECO:0007669"/>
    <property type="project" value="InterPro"/>
</dbReference>
<dbReference type="GO" id="GO:0004852">
    <property type="term" value="F:uroporphyrinogen-III synthase activity"/>
    <property type="evidence" value="ECO:0007669"/>
    <property type="project" value="UniProtKB-EC"/>
</dbReference>
<keyword evidence="3" id="KW-1185">Reference proteome</keyword>
<dbReference type="InterPro" id="IPR036108">
    <property type="entry name" value="4pyrrol_syn_uPrphyn_synt_sf"/>
</dbReference>
<dbReference type="Proteomes" id="UP000562395">
    <property type="component" value="Unassembled WGS sequence"/>
</dbReference>
<organism evidence="2 3">
    <name type="scientific">Novosphingobium hassiacum</name>
    <dbReference type="NCBI Taxonomy" id="173676"/>
    <lineage>
        <taxon>Bacteria</taxon>
        <taxon>Pseudomonadati</taxon>
        <taxon>Pseudomonadota</taxon>
        <taxon>Alphaproteobacteria</taxon>
        <taxon>Sphingomonadales</taxon>
        <taxon>Sphingomonadaceae</taxon>
        <taxon>Novosphingobium</taxon>
    </lineage>
</organism>
<protein>
    <submittedName>
        <fullName evidence="2">Uroporphyrinogen-III synthase</fullName>
        <ecNumber evidence="2">4.2.1.75</ecNumber>
    </submittedName>
</protein>
<dbReference type="Gene3D" id="3.40.50.10090">
    <property type="match status" value="2"/>
</dbReference>
<dbReference type="AlphaFoldDB" id="A0A7W5ZY98"/>
<dbReference type="Pfam" id="PF02602">
    <property type="entry name" value="HEM4"/>
    <property type="match status" value="1"/>
</dbReference>
<dbReference type="EMBL" id="JACICY010000007">
    <property type="protein sequence ID" value="MBB3861731.1"/>
    <property type="molecule type" value="Genomic_DNA"/>
</dbReference>
<evidence type="ECO:0000259" key="1">
    <source>
        <dbReference type="Pfam" id="PF02602"/>
    </source>
</evidence>
<dbReference type="InterPro" id="IPR003754">
    <property type="entry name" value="4pyrrol_synth_uPrphyn_synth"/>
</dbReference>
<dbReference type="RefSeq" id="WP_183614231.1">
    <property type="nucleotide sequence ID" value="NZ_JACICY010000007.1"/>
</dbReference>
<evidence type="ECO:0000313" key="3">
    <source>
        <dbReference type="Proteomes" id="UP000562395"/>
    </source>
</evidence>
<dbReference type="EC" id="4.2.1.75" evidence="2"/>
<comment type="caution">
    <text evidence="2">The sequence shown here is derived from an EMBL/GenBank/DDBJ whole genome shotgun (WGS) entry which is preliminary data.</text>
</comment>
<proteinExistence type="predicted"/>
<sequence length="227" mass="23701">MTAPLPLVVIRPEPGNAATLAAARNRGLSAHRYPMFDVVPIAWKAPSGCFAAILAGSANVFRHGGPQLDELRPIPVIAVGATTAEAARNAGFTVKQTGEGGLQPLVATLAPGEYLRLAGQDHVHLSPPAGVRISTQIVYAALARPVAPALATLLTEPAVVLLHSGEAARHFRAECERIEVSKENIYLACLAPRIAEHAGAGWAGVCVSASRTDTDLLELAATMCDRV</sequence>
<accession>A0A7W5ZY98</accession>